<keyword evidence="4" id="KW-0808">Transferase</keyword>
<keyword evidence="11 13" id="KW-0238">DNA-binding</keyword>
<keyword evidence="9 12" id="KW-0472">Membrane</keyword>
<dbReference type="GO" id="GO:0050291">
    <property type="term" value="F:sphingosine N-acyltransferase activity"/>
    <property type="evidence" value="ECO:0007669"/>
    <property type="project" value="InterPro"/>
</dbReference>
<feature type="domain" description="Homeobox" evidence="15">
    <location>
        <begin position="20"/>
        <end position="63"/>
    </location>
</feature>
<evidence type="ECO:0000256" key="2">
    <source>
        <dbReference type="ARBA" id="ARBA00004760"/>
    </source>
</evidence>
<evidence type="ECO:0000256" key="5">
    <source>
        <dbReference type="ARBA" id="ARBA00022692"/>
    </source>
</evidence>
<dbReference type="PROSITE" id="PS50071">
    <property type="entry name" value="HOMEOBOX_2"/>
    <property type="match status" value="1"/>
</dbReference>
<dbReference type="Proteomes" id="UP000050795">
    <property type="component" value="Unassembled WGS sequence"/>
</dbReference>
<keyword evidence="11 13" id="KW-0371">Homeobox</keyword>
<dbReference type="SUPFAM" id="SSF46689">
    <property type="entry name" value="Homeodomain-like"/>
    <property type="match status" value="1"/>
</dbReference>
<feature type="DNA-binding region" description="Homeobox" evidence="11">
    <location>
        <begin position="22"/>
        <end position="64"/>
    </location>
</feature>
<evidence type="ECO:0000256" key="4">
    <source>
        <dbReference type="ARBA" id="ARBA00022679"/>
    </source>
</evidence>
<dbReference type="Pfam" id="PF00046">
    <property type="entry name" value="Homeodomain"/>
    <property type="match status" value="1"/>
</dbReference>
<dbReference type="SMART" id="SM00724">
    <property type="entry name" value="TLC"/>
    <property type="match status" value="1"/>
</dbReference>
<keyword evidence="7 14" id="KW-1133">Transmembrane helix</keyword>
<keyword evidence="6" id="KW-0256">Endoplasmic reticulum</keyword>
<dbReference type="PANTHER" id="PTHR12560:SF0">
    <property type="entry name" value="LD18904P"/>
    <property type="match status" value="1"/>
</dbReference>
<feature type="transmembrane region" description="Helical" evidence="14">
    <location>
        <begin position="75"/>
        <end position="96"/>
    </location>
</feature>
<evidence type="ECO:0000259" key="16">
    <source>
        <dbReference type="PROSITE" id="PS50922"/>
    </source>
</evidence>
<dbReference type="GO" id="GO:0005634">
    <property type="term" value="C:nucleus"/>
    <property type="evidence" value="ECO:0007669"/>
    <property type="project" value="UniProtKB-SubCell"/>
</dbReference>
<evidence type="ECO:0000256" key="9">
    <source>
        <dbReference type="ARBA" id="ARBA00023136"/>
    </source>
</evidence>
<evidence type="ECO:0000259" key="15">
    <source>
        <dbReference type="PROSITE" id="PS50071"/>
    </source>
</evidence>
<name>A0AA85ISG9_TRIRE</name>
<dbReference type="GO" id="GO:0005789">
    <property type="term" value="C:endoplasmic reticulum membrane"/>
    <property type="evidence" value="ECO:0007669"/>
    <property type="project" value="UniProtKB-SubCell"/>
</dbReference>
<evidence type="ECO:0008006" key="19">
    <source>
        <dbReference type="Google" id="ProtNLM"/>
    </source>
</evidence>
<comment type="pathway">
    <text evidence="3">Sphingolipid metabolism.</text>
</comment>
<dbReference type="InterPro" id="IPR001356">
    <property type="entry name" value="HD"/>
</dbReference>
<evidence type="ECO:0000256" key="8">
    <source>
        <dbReference type="ARBA" id="ARBA00023098"/>
    </source>
</evidence>
<evidence type="ECO:0000256" key="6">
    <source>
        <dbReference type="ARBA" id="ARBA00022824"/>
    </source>
</evidence>
<dbReference type="InterPro" id="IPR009057">
    <property type="entry name" value="Homeodomain-like_sf"/>
</dbReference>
<keyword evidence="5 12" id="KW-0812">Transmembrane</keyword>
<evidence type="ECO:0000313" key="17">
    <source>
        <dbReference type="Proteomes" id="UP000050795"/>
    </source>
</evidence>
<dbReference type="PROSITE" id="PS50922">
    <property type="entry name" value="TLC"/>
    <property type="match status" value="1"/>
</dbReference>
<dbReference type="AlphaFoldDB" id="A0AA85ISG9"/>
<comment type="pathway">
    <text evidence="2">Lipid metabolism; sphingolipid metabolism.</text>
</comment>
<dbReference type="SMART" id="SM00389">
    <property type="entry name" value="HOX"/>
    <property type="match status" value="1"/>
</dbReference>
<evidence type="ECO:0000256" key="3">
    <source>
        <dbReference type="ARBA" id="ARBA00004991"/>
    </source>
</evidence>
<evidence type="ECO:0000256" key="12">
    <source>
        <dbReference type="PROSITE-ProRule" id="PRU00205"/>
    </source>
</evidence>
<keyword evidence="8" id="KW-0443">Lipid metabolism</keyword>
<evidence type="ECO:0000256" key="13">
    <source>
        <dbReference type="RuleBase" id="RU000682"/>
    </source>
</evidence>
<dbReference type="WBParaSite" id="TREG1_104950.1">
    <property type="protein sequence ID" value="TREG1_104950.1"/>
    <property type="gene ID" value="TREG1_104950"/>
</dbReference>
<dbReference type="GO" id="GO:0046513">
    <property type="term" value="P:ceramide biosynthetic process"/>
    <property type="evidence" value="ECO:0007669"/>
    <property type="project" value="InterPro"/>
</dbReference>
<dbReference type="GO" id="GO:0003677">
    <property type="term" value="F:DNA binding"/>
    <property type="evidence" value="ECO:0007669"/>
    <property type="project" value="UniProtKB-UniRule"/>
</dbReference>
<evidence type="ECO:0000256" key="1">
    <source>
        <dbReference type="ARBA" id="ARBA00004477"/>
    </source>
</evidence>
<dbReference type="Pfam" id="PF03798">
    <property type="entry name" value="TRAM_LAG1_CLN8"/>
    <property type="match status" value="1"/>
</dbReference>
<evidence type="ECO:0000256" key="11">
    <source>
        <dbReference type="PROSITE-ProRule" id="PRU00108"/>
    </source>
</evidence>
<comment type="subcellular location">
    <subcellularLocation>
        <location evidence="1">Endoplasmic reticulum membrane</location>
        <topology evidence="1">Multi-pass membrane protein</topology>
    </subcellularLocation>
    <subcellularLocation>
        <location evidence="11 13">Nucleus</location>
    </subcellularLocation>
</comment>
<dbReference type="FunFam" id="1.10.10.60:FF:000020">
    <property type="entry name" value="Ceramide synthase 5"/>
    <property type="match status" value="1"/>
</dbReference>
<keyword evidence="17" id="KW-1185">Reference proteome</keyword>
<dbReference type="InterPro" id="IPR016439">
    <property type="entry name" value="Lag1/Lac1-like"/>
</dbReference>
<feature type="transmembrane region" description="Helical" evidence="14">
    <location>
        <begin position="195"/>
        <end position="212"/>
    </location>
</feature>
<accession>A0AA85ISG9</accession>
<dbReference type="InterPro" id="IPR006634">
    <property type="entry name" value="TLC-dom"/>
</dbReference>
<protein>
    <recommendedName>
        <fullName evidence="19">Homeobox domain-containing protein</fullName>
    </recommendedName>
</protein>
<comment type="catalytic activity">
    <reaction evidence="10">
        <text>sphinganine + octadecanoyl-CoA = N-(octadecanoyl)-sphinganine + CoA + H(+)</text>
        <dbReference type="Rhea" id="RHEA:36547"/>
        <dbReference type="ChEBI" id="CHEBI:15378"/>
        <dbReference type="ChEBI" id="CHEBI:57287"/>
        <dbReference type="ChEBI" id="CHEBI:57394"/>
        <dbReference type="ChEBI" id="CHEBI:57817"/>
        <dbReference type="ChEBI" id="CHEBI:67033"/>
    </reaction>
    <physiologicalReaction direction="left-to-right" evidence="10">
        <dbReference type="Rhea" id="RHEA:36548"/>
    </physiologicalReaction>
</comment>
<dbReference type="Gene3D" id="1.10.10.60">
    <property type="entry name" value="Homeodomain-like"/>
    <property type="match status" value="1"/>
</dbReference>
<evidence type="ECO:0000256" key="14">
    <source>
        <dbReference type="SAM" id="Phobius"/>
    </source>
</evidence>
<organism evidence="17 18">
    <name type="scientific">Trichobilharzia regenti</name>
    <name type="common">Nasal bird schistosome</name>
    <dbReference type="NCBI Taxonomy" id="157069"/>
    <lineage>
        <taxon>Eukaryota</taxon>
        <taxon>Metazoa</taxon>
        <taxon>Spiralia</taxon>
        <taxon>Lophotrochozoa</taxon>
        <taxon>Platyhelminthes</taxon>
        <taxon>Trematoda</taxon>
        <taxon>Digenea</taxon>
        <taxon>Strigeidida</taxon>
        <taxon>Schistosomatoidea</taxon>
        <taxon>Schistosomatidae</taxon>
        <taxon>Trichobilharzia</taxon>
    </lineage>
</organism>
<reference evidence="17" key="1">
    <citation type="submission" date="2022-06" db="EMBL/GenBank/DDBJ databases">
        <authorList>
            <person name="Berger JAMES D."/>
            <person name="Berger JAMES D."/>
        </authorList>
    </citation>
    <scope>NUCLEOTIDE SEQUENCE [LARGE SCALE GENOMIC DNA]</scope>
</reference>
<feature type="domain" description="TLC" evidence="16">
    <location>
        <begin position="66"/>
        <end position="255"/>
    </location>
</feature>
<keyword evidence="11 13" id="KW-0539">Nucleus</keyword>
<evidence type="ECO:0000256" key="10">
    <source>
        <dbReference type="ARBA" id="ARBA00049036"/>
    </source>
</evidence>
<evidence type="ECO:0000256" key="7">
    <source>
        <dbReference type="ARBA" id="ARBA00022989"/>
    </source>
</evidence>
<evidence type="ECO:0000313" key="18">
    <source>
        <dbReference type="WBParaSite" id="TREG1_104950.1"/>
    </source>
</evidence>
<dbReference type="PANTHER" id="PTHR12560">
    <property type="entry name" value="LONGEVITY ASSURANCE FACTOR 1 LAG1"/>
    <property type="match status" value="1"/>
</dbReference>
<feature type="transmembrane region" description="Helical" evidence="14">
    <location>
        <begin position="116"/>
        <end position="134"/>
    </location>
</feature>
<feature type="transmembrane region" description="Helical" evidence="14">
    <location>
        <begin position="141"/>
        <end position="160"/>
    </location>
</feature>
<dbReference type="PIRSF" id="PIRSF005225">
    <property type="entry name" value="LAG1_LAC1"/>
    <property type="match status" value="1"/>
</dbReference>
<proteinExistence type="predicted"/>
<dbReference type="CDD" id="cd00086">
    <property type="entry name" value="homeodomain"/>
    <property type="match status" value="1"/>
</dbReference>
<sequence>MVCQWAYEPETDLCSSYTLLEEVYYKEKRPNSDRIKEIAKSLKLNERMVEIWFRRRRNREKSPIIVKFVESEWKFCYYTTMFTYGLFSLYKKSYLWDVRDAMQNYPYYVMPTEIHWYYMIQLGYYTASLIWVFYEVKRSDFKVLLGHHIATVSLLAFSYITNHHRIGALILLLHDVADCWMEAAKLCKYVKKHAASEVLFTIFVFVWIVTRLTYFPYVLQALHIYWFCLIVKVALQVKTQGCLAKDCRSESELSDSSDPPIKAD</sequence>
<reference evidence="18" key="2">
    <citation type="submission" date="2023-11" db="UniProtKB">
        <authorList>
            <consortium name="WormBaseParasite"/>
        </authorList>
    </citation>
    <scope>IDENTIFICATION</scope>
</reference>